<dbReference type="OrthoDB" id="8179976at2759"/>
<sequence length="179" mass="20530">MLRSILMAKLIFLIIYQGTGADEKPYEVQIQSFEPVNYKKGIFDPQTLRVTRKGRNQYVITGDFSLLINLGDDSSMVYEVLKKSDVSDDYTSLLKDSGNICKFTVTNTNFYPRFRSFTNFPEPDTCPFPKGNYTIKDFTLDENLFPDTAPNGAYLMKTVYTKDNQNLFGYNIALEVTRN</sequence>
<comment type="caution">
    <text evidence="3">The sequence shown here is derived from an EMBL/GenBank/DDBJ whole genome shotgun (WGS) entry which is preliminary data.</text>
</comment>
<dbReference type="Pfam" id="PF06477">
    <property type="entry name" value="DUF1091"/>
    <property type="match status" value="1"/>
</dbReference>
<dbReference type="InterPro" id="IPR036846">
    <property type="entry name" value="GM2-AP_sf"/>
</dbReference>
<dbReference type="Proteomes" id="UP001151699">
    <property type="component" value="Chromosome C"/>
</dbReference>
<gene>
    <name evidence="3" type="ORF">Bhyg_14378</name>
</gene>
<keyword evidence="4" id="KW-1185">Reference proteome</keyword>
<accession>A0A9Q0MPS9</accession>
<feature type="signal peptide" evidence="2">
    <location>
        <begin position="1"/>
        <end position="21"/>
    </location>
</feature>
<dbReference type="EMBL" id="WJQU01000004">
    <property type="protein sequence ID" value="KAJ6635792.1"/>
    <property type="molecule type" value="Genomic_DNA"/>
</dbReference>
<dbReference type="SUPFAM" id="SSF63707">
    <property type="entry name" value="Ganglioside M2 (gm2) activator"/>
    <property type="match status" value="1"/>
</dbReference>
<dbReference type="PANTHER" id="PTHR21112:SF13">
    <property type="entry name" value="CHEMOSENSORY PROTEIN A 7A"/>
    <property type="match status" value="1"/>
</dbReference>
<name>A0A9Q0MPS9_9DIPT</name>
<evidence type="ECO:0000256" key="1">
    <source>
        <dbReference type="ARBA" id="ARBA00022729"/>
    </source>
</evidence>
<protein>
    <submittedName>
        <fullName evidence="3">Uncharacterized protein</fullName>
    </submittedName>
</protein>
<evidence type="ECO:0000313" key="3">
    <source>
        <dbReference type="EMBL" id="KAJ6635792.1"/>
    </source>
</evidence>
<reference evidence="3" key="1">
    <citation type="submission" date="2022-07" db="EMBL/GenBank/DDBJ databases">
        <authorList>
            <person name="Trinca V."/>
            <person name="Uliana J.V.C."/>
            <person name="Torres T.T."/>
            <person name="Ward R.J."/>
            <person name="Monesi N."/>
        </authorList>
    </citation>
    <scope>NUCLEOTIDE SEQUENCE</scope>
    <source>
        <strain evidence="3">HSMRA1968</strain>
        <tissue evidence="3">Whole embryos</tissue>
    </source>
</reference>
<dbReference type="AlphaFoldDB" id="A0A9Q0MPS9"/>
<evidence type="ECO:0000313" key="4">
    <source>
        <dbReference type="Proteomes" id="UP001151699"/>
    </source>
</evidence>
<dbReference type="InterPro" id="IPR010512">
    <property type="entry name" value="DUF1091"/>
</dbReference>
<evidence type="ECO:0000256" key="2">
    <source>
        <dbReference type="SAM" id="SignalP"/>
    </source>
</evidence>
<feature type="chain" id="PRO_5040203353" evidence="2">
    <location>
        <begin position="22"/>
        <end position="179"/>
    </location>
</feature>
<proteinExistence type="predicted"/>
<dbReference type="PANTHER" id="PTHR21112">
    <property type="entry name" value="CHEMOSENSORY PROTEIN A 29A-RELATED"/>
    <property type="match status" value="1"/>
</dbReference>
<dbReference type="SMART" id="SM00697">
    <property type="entry name" value="DM8"/>
    <property type="match status" value="1"/>
</dbReference>
<organism evidence="3 4">
    <name type="scientific">Pseudolycoriella hygida</name>
    <dbReference type="NCBI Taxonomy" id="35572"/>
    <lineage>
        <taxon>Eukaryota</taxon>
        <taxon>Metazoa</taxon>
        <taxon>Ecdysozoa</taxon>
        <taxon>Arthropoda</taxon>
        <taxon>Hexapoda</taxon>
        <taxon>Insecta</taxon>
        <taxon>Pterygota</taxon>
        <taxon>Neoptera</taxon>
        <taxon>Endopterygota</taxon>
        <taxon>Diptera</taxon>
        <taxon>Nematocera</taxon>
        <taxon>Sciaroidea</taxon>
        <taxon>Sciaridae</taxon>
        <taxon>Pseudolycoriella</taxon>
    </lineage>
</organism>
<dbReference type="Gene3D" id="2.70.220.10">
    <property type="entry name" value="Ganglioside GM2 activator"/>
    <property type="match status" value="1"/>
</dbReference>
<keyword evidence="1 2" id="KW-0732">Signal</keyword>